<accession>Q65U22</accession>
<dbReference type="GO" id="GO:0005886">
    <property type="term" value="C:plasma membrane"/>
    <property type="evidence" value="ECO:0007669"/>
    <property type="project" value="UniProtKB-SubCell"/>
</dbReference>
<feature type="transmembrane region" description="Helical" evidence="6">
    <location>
        <begin position="520"/>
        <end position="538"/>
    </location>
</feature>
<protein>
    <submittedName>
        <fullName evidence="8">ComEC protein</fullName>
    </submittedName>
</protein>
<evidence type="ECO:0000259" key="7">
    <source>
        <dbReference type="SMART" id="SM00849"/>
    </source>
</evidence>
<dbReference type="EMBL" id="AE016827">
    <property type="protein sequence ID" value="AAU37538.1"/>
    <property type="molecule type" value="Genomic_DNA"/>
</dbReference>
<feature type="transmembrane region" description="Helical" evidence="6">
    <location>
        <begin position="465"/>
        <end position="484"/>
    </location>
</feature>
<dbReference type="CDD" id="cd07731">
    <property type="entry name" value="ComA-like_MBL-fold"/>
    <property type="match status" value="1"/>
</dbReference>
<dbReference type="Proteomes" id="UP000000607">
    <property type="component" value="Chromosome"/>
</dbReference>
<feature type="transmembrane region" description="Helical" evidence="6">
    <location>
        <begin position="405"/>
        <end position="429"/>
    </location>
</feature>
<feature type="transmembrane region" description="Helical" evidence="6">
    <location>
        <begin position="372"/>
        <end position="393"/>
    </location>
</feature>
<dbReference type="PANTHER" id="PTHR30619">
    <property type="entry name" value="DNA INTERNALIZATION/COMPETENCE PROTEIN COMEC/REC2"/>
    <property type="match status" value="1"/>
</dbReference>
<dbReference type="InterPro" id="IPR052159">
    <property type="entry name" value="Competence_DNA_uptake"/>
</dbReference>
<feature type="transmembrane region" description="Helical" evidence="6">
    <location>
        <begin position="6"/>
        <end position="22"/>
    </location>
</feature>
<feature type="transmembrane region" description="Helical" evidence="6">
    <location>
        <begin position="56"/>
        <end position="78"/>
    </location>
</feature>
<dbReference type="eggNOG" id="COG0658">
    <property type="taxonomic scope" value="Bacteria"/>
</dbReference>
<dbReference type="Pfam" id="PF13567">
    <property type="entry name" value="DUF4131"/>
    <property type="match status" value="1"/>
</dbReference>
<evidence type="ECO:0000313" key="8">
    <source>
        <dbReference type="EMBL" id="AAU37538.1"/>
    </source>
</evidence>
<keyword evidence="4 6" id="KW-1133">Transmembrane helix</keyword>
<dbReference type="Gene3D" id="3.60.15.10">
    <property type="entry name" value="Ribonuclease Z/Hydroxyacylglutathione hydrolase-like"/>
    <property type="match status" value="1"/>
</dbReference>
<dbReference type="SUPFAM" id="SSF56281">
    <property type="entry name" value="Metallo-hydrolase/oxidoreductase"/>
    <property type="match status" value="1"/>
</dbReference>
<evidence type="ECO:0000256" key="2">
    <source>
        <dbReference type="ARBA" id="ARBA00022475"/>
    </source>
</evidence>
<sequence length="806" mass="92679">MMKLDLFLFCFIVNTLCLLVLPESFLLDFPLFLHFLFPLVIAAFIYWFKYRRLWRGFYYLFCGLIAVFYIHFQALSLFRAADGVKYLPAKVQTDFVIDEILYQRDYRNIIVKAQLAPEFKPQRIYVNWQADQAVKTGEKWRGELHLRAVSSRLNYGGFDKQKWYYAQGITAWAKVKSAVKISEDLSLRQQLFNHYLAQTERLRQQGLLMALAFGERAWLQEDVWQIYRKTNTAHLIAISGLHIGLAMLLGMGVARLIQFCLPTRYISPYFPMLSGLVFAAVYAGLAGFAIPTLRALIALVIVSLLKLLRGYCNVWQLFLRVIGVLFIFDPLMVLSNSFWLSVCAVFSLILWYQIFPLNLLEWKGKSVTDGKFAWLFGLIHLQLGLFCLFSPMQLMTFQGISLAGFWANLIIVPLFSFLLVPVILFALFSNGAWESWRIADWLAQWFTHLLSYFQDYWIGVSNQTSWLICCLLCLLLLTVVHFIYPLKKQIPEKNELLTQFKTKKISLKSDRTLSPVLRKYLVSVATLFLASGAMLWLYQQWRQPDWRFETLDVGQGLANLIVKDGRAVLYDTGAGWKNGSMAQSEIIPYLQRQGLILEKVILSHDDNDHSGGIADILQAYPSINILQPSMVNYEKTEQNSFNFDRTFCKQGLNWQWHGLNFQVLAPAKIAERANNTDSCVLLIDDGQYKLLLTGDADLAAEQQFVAHLGKVNVLQVGHHGSRTSTGEALIKQIKPDFALISAGRWNQWGFPHPVVTQRLKRHKSAVYNTAFSGQISFEFYPNKIEVKTARSNYQPWFRQIVGGERD</sequence>
<dbReference type="HOGENOM" id="CLU_010363_3_0_6"/>
<dbReference type="SMART" id="SM00849">
    <property type="entry name" value="Lactamase_B"/>
    <property type="match status" value="1"/>
</dbReference>
<dbReference type="Pfam" id="PF00753">
    <property type="entry name" value="Lactamase_B"/>
    <property type="match status" value="1"/>
</dbReference>
<dbReference type="Pfam" id="PF03772">
    <property type="entry name" value="Competence"/>
    <property type="match status" value="1"/>
</dbReference>
<dbReference type="eggNOG" id="COG2333">
    <property type="taxonomic scope" value="Bacteria"/>
</dbReference>
<evidence type="ECO:0000313" key="9">
    <source>
        <dbReference type="Proteomes" id="UP000000607"/>
    </source>
</evidence>
<dbReference type="InterPro" id="IPR001279">
    <property type="entry name" value="Metallo-B-lactamas"/>
</dbReference>
<keyword evidence="2" id="KW-1003">Cell membrane</keyword>
<feature type="domain" description="Metallo-beta-lactamase" evidence="7">
    <location>
        <begin position="555"/>
        <end position="744"/>
    </location>
</feature>
<dbReference type="InterPro" id="IPR036866">
    <property type="entry name" value="RibonucZ/Hydroxyglut_hydro"/>
</dbReference>
<dbReference type="InterPro" id="IPR025405">
    <property type="entry name" value="DUF4131"/>
</dbReference>
<feature type="transmembrane region" description="Helical" evidence="6">
    <location>
        <begin position="277"/>
        <end position="305"/>
    </location>
</feature>
<dbReference type="InterPro" id="IPR004477">
    <property type="entry name" value="ComEC_N"/>
</dbReference>
<name>Q65U22_MANSM</name>
<dbReference type="InterPro" id="IPR035681">
    <property type="entry name" value="ComA-like_MBL"/>
</dbReference>
<dbReference type="AlphaFoldDB" id="Q65U22"/>
<keyword evidence="9" id="KW-1185">Reference proteome</keyword>
<dbReference type="NCBIfam" id="TIGR00360">
    <property type="entry name" value="ComEC_N-term"/>
    <property type="match status" value="1"/>
</dbReference>
<dbReference type="GO" id="GO:0030420">
    <property type="term" value="P:establishment of competence for transformation"/>
    <property type="evidence" value="ECO:0007669"/>
    <property type="project" value="InterPro"/>
</dbReference>
<dbReference type="PANTHER" id="PTHR30619:SF1">
    <property type="entry name" value="RECOMBINATION PROTEIN 2"/>
    <property type="match status" value="1"/>
</dbReference>
<dbReference type="STRING" id="221988.MS0931"/>
<proteinExistence type="predicted"/>
<dbReference type="InterPro" id="IPR004797">
    <property type="entry name" value="Competence_ComEC/Rec2"/>
</dbReference>
<evidence type="ECO:0000256" key="3">
    <source>
        <dbReference type="ARBA" id="ARBA00022692"/>
    </source>
</evidence>
<evidence type="ECO:0000256" key="5">
    <source>
        <dbReference type="ARBA" id="ARBA00023136"/>
    </source>
</evidence>
<evidence type="ECO:0000256" key="6">
    <source>
        <dbReference type="SAM" id="Phobius"/>
    </source>
</evidence>
<keyword evidence="5 6" id="KW-0472">Membrane</keyword>
<keyword evidence="3 6" id="KW-0812">Transmembrane</keyword>
<gene>
    <name evidence="8" type="primary">comEC</name>
    <name evidence="8" type="ordered locus">MS0931</name>
</gene>
<evidence type="ECO:0000256" key="1">
    <source>
        <dbReference type="ARBA" id="ARBA00004651"/>
    </source>
</evidence>
<feature type="transmembrane region" description="Helical" evidence="6">
    <location>
        <begin position="339"/>
        <end position="360"/>
    </location>
</feature>
<comment type="subcellular location">
    <subcellularLocation>
        <location evidence="1">Cell membrane</location>
        <topology evidence="1">Multi-pass membrane protein</topology>
    </subcellularLocation>
</comment>
<evidence type="ECO:0000256" key="4">
    <source>
        <dbReference type="ARBA" id="ARBA00022989"/>
    </source>
</evidence>
<feature type="transmembrane region" description="Helical" evidence="6">
    <location>
        <begin position="29"/>
        <end position="50"/>
    </location>
</feature>
<dbReference type="NCBIfam" id="TIGR00361">
    <property type="entry name" value="ComEC_Rec2"/>
    <property type="match status" value="1"/>
</dbReference>
<reference evidence="8 9" key="1">
    <citation type="journal article" date="2004" name="Nat. Biotechnol.">
        <title>The genome sequence of the capnophilic rumen bacterium Mannheimia succiniciproducens.</title>
        <authorList>
            <person name="Hong S.H."/>
            <person name="Kim J.S."/>
            <person name="Lee S.Y."/>
            <person name="In Y.H."/>
            <person name="Choi S.S."/>
            <person name="Rih J.-K."/>
            <person name="Kim C.H."/>
            <person name="Jeong H."/>
            <person name="Hur C.G."/>
            <person name="Kim J.J."/>
        </authorList>
    </citation>
    <scope>NUCLEOTIDE SEQUENCE [LARGE SCALE GENOMIC DNA]</scope>
    <source>
        <strain evidence="9">KCTC 0769BP / MBEL55E</strain>
    </source>
</reference>
<feature type="transmembrane region" description="Helical" evidence="6">
    <location>
        <begin position="235"/>
        <end position="257"/>
    </location>
</feature>
<dbReference type="KEGG" id="msu:MS0931"/>
<organism evidence="8 9">
    <name type="scientific">Mannheimia succiniciproducens (strain KCTC 0769BP / MBEL55E)</name>
    <dbReference type="NCBI Taxonomy" id="221988"/>
    <lineage>
        <taxon>Bacteria</taxon>
        <taxon>Pseudomonadati</taxon>
        <taxon>Pseudomonadota</taxon>
        <taxon>Gammaproteobacteria</taxon>
        <taxon>Pasteurellales</taxon>
        <taxon>Pasteurellaceae</taxon>
        <taxon>Basfia</taxon>
    </lineage>
</organism>